<dbReference type="Gene3D" id="4.10.520.10">
    <property type="entry name" value="IHF-like DNA-binding proteins"/>
    <property type="match status" value="1"/>
</dbReference>
<reference evidence="5 6" key="1">
    <citation type="submission" date="2018-04" db="EMBL/GenBank/DDBJ databases">
        <title>Genomic Encyclopedia of Archaeal and Bacterial Type Strains, Phase II (KMG-II): from individual species to whole genera.</title>
        <authorList>
            <person name="Goeker M."/>
        </authorList>
    </citation>
    <scope>NUCLEOTIDE SEQUENCE [LARGE SCALE GENOMIC DNA]</scope>
    <source>
        <strain evidence="5 6">DSM 21823</strain>
    </source>
</reference>
<dbReference type="GO" id="GO:0003677">
    <property type="term" value="F:DNA binding"/>
    <property type="evidence" value="ECO:0007669"/>
    <property type="project" value="UniProtKB-KW"/>
</dbReference>
<evidence type="ECO:0000256" key="4">
    <source>
        <dbReference type="RuleBase" id="RU003939"/>
    </source>
</evidence>
<dbReference type="EMBL" id="QBKP01000002">
    <property type="protein sequence ID" value="PTX52509.1"/>
    <property type="molecule type" value="Genomic_DNA"/>
</dbReference>
<dbReference type="RefSeq" id="WP_108127928.1">
    <property type="nucleotide sequence ID" value="NZ_QBKP01000002.1"/>
</dbReference>
<dbReference type="PANTHER" id="PTHR33175">
    <property type="entry name" value="DNA-BINDING PROTEIN HU"/>
    <property type="match status" value="1"/>
</dbReference>
<name>A0A2T6B8X0_9RHOB</name>
<dbReference type="OrthoDB" id="9799835at2"/>
<evidence type="ECO:0000313" key="5">
    <source>
        <dbReference type="EMBL" id="PTX52509.1"/>
    </source>
</evidence>
<dbReference type="CDD" id="cd13831">
    <property type="entry name" value="HU"/>
    <property type="match status" value="1"/>
</dbReference>
<keyword evidence="3 5" id="KW-0238">DNA-binding</keyword>
<comment type="similarity">
    <text evidence="1 4">Belongs to the bacterial histone-like protein family.</text>
</comment>
<dbReference type="PROSITE" id="PS00045">
    <property type="entry name" value="HISTONE_LIKE"/>
    <property type="match status" value="1"/>
</dbReference>
<dbReference type="AlphaFoldDB" id="A0A2T6B8X0"/>
<dbReference type="GO" id="GO:0030527">
    <property type="term" value="F:structural constituent of chromatin"/>
    <property type="evidence" value="ECO:0007669"/>
    <property type="project" value="InterPro"/>
</dbReference>
<accession>A0A2T6B8X0</accession>
<gene>
    <name evidence="5" type="ORF">C8N34_102289</name>
</gene>
<evidence type="ECO:0000313" key="6">
    <source>
        <dbReference type="Proteomes" id="UP000244224"/>
    </source>
</evidence>
<sequence>MKKSELIASVAEKTGLNRKQAGEVIDVLFAEVARGSADAGGVAIAGFGTFKVKTRPARSARNPATGATIEVPEKRVLNFKPSSALSV</sequence>
<dbReference type="SUPFAM" id="SSF47729">
    <property type="entry name" value="IHF-like DNA-binding proteins"/>
    <property type="match status" value="1"/>
</dbReference>
<dbReference type="InterPro" id="IPR010992">
    <property type="entry name" value="IHF-like_DNA-bd_dom_sf"/>
</dbReference>
<evidence type="ECO:0000256" key="3">
    <source>
        <dbReference type="ARBA" id="ARBA00023125"/>
    </source>
</evidence>
<dbReference type="GO" id="GO:0030261">
    <property type="term" value="P:chromosome condensation"/>
    <property type="evidence" value="ECO:0007669"/>
    <property type="project" value="UniProtKB-KW"/>
</dbReference>
<dbReference type="InterPro" id="IPR000119">
    <property type="entry name" value="Hist_DNA-bd"/>
</dbReference>
<dbReference type="InterPro" id="IPR020816">
    <property type="entry name" value="Histone-like_DNA-bd_CS"/>
</dbReference>
<proteinExistence type="inferred from homology"/>
<evidence type="ECO:0000256" key="1">
    <source>
        <dbReference type="ARBA" id="ARBA00010529"/>
    </source>
</evidence>
<dbReference type="PRINTS" id="PR01727">
    <property type="entry name" value="DNABINDINGHU"/>
</dbReference>
<organism evidence="5 6">
    <name type="scientific">Gemmobacter caeni</name>
    <dbReference type="NCBI Taxonomy" id="589035"/>
    <lineage>
        <taxon>Bacteria</taxon>
        <taxon>Pseudomonadati</taxon>
        <taxon>Pseudomonadota</taxon>
        <taxon>Alphaproteobacteria</taxon>
        <taxon>Rhodobacterales</taxon>
        <taxon>Paracoccaceae</taxon>
        <taxon>Gemmobacter</taxon>
    </lineage>
</organism>
<evidence type="ECO:0000256" key="2">
    <source>
        <dbReference type="ARBA" id="ARBA00023067"/>
    </source>
</evidence>
<protein>
    <submittedName>
        <fullName evidence="5">DNA-binding protein HU-beta/DNA-binding protein HU-alpha</fullName>
    </submittedName>
</protein>
<keyword evidence="6" id="KW-1185">Reference proteome</keyword>
<dbReference type="Proteomes" id="UP000244224">
    <property type="component" value="Unassembled WGS sequence"/>
</dbReference>
<dbReference type="SMART" id="SM00411">
    <property type="entry name" value="BHL"/>
    <property type="match status" value="1"/>
</dbReference>
<dbReference type="PANTHER" id="PTHR33175:SF3">
    <property type="entry name" value="DNA-BINDING PROTEIN HU-BETA"/>
    <property type="match status" value="1"/>
</dbReference>
<dbReference type="Pfam" id="PF00216">
    <property type="entry name" value="Bac_DNA_binding"/>
    <property type="match status" value="1"/>
</dbReference>
<comment type="caution">
    <text evidence="5">The sequence shown here is derived from an EMBL/GenBank/DDBJ whole genome shotgun (WGS) entry which is preliminary data.</text>
</comment>
<keyword evidence="2" id="KW-0226">DNA condensation</keyword>